<dbReference type="EMBL" id="LXTW01000001">
    <property type="protein sequence ID" value="OBX88439.1"/>
    <property type="molecule type" value="Genomic_DNA"/>
</dbReference>
<evidence type="ECO:0000259" key="2">
    <source>
        <dbReference type="PROSITE" id="PS51278"/>
    </source>
</evidence>
<dbReference type="SUPFAM" id="SSF56235">
    <property type="entry name" value="N-terminal nucleophile aminohydrolases (Ntn hydrolases)"/>
    <property type="match status" value="1"/>
</dbReference>
<evidence type="ECO:0000313" key="4">
    <source>
        <dbReference type="EMBL" id="OBX88439.1"/>
    </source>
</evidence>
<evidence type="ECO:0000313" key="3">
    <source>
        <dbReference type="EMBL" id="OBX49513.1"/>
    </source>
</evidence>
<proteinExistence type="predicted"/>
<dbReference type="GO" id="GO:0016740">
    <property type="term" value="F:transferase activity"/>
    <property type="evidence" value="ECO:0007669"/>
    <property type="project" value="UniProtKB-KW"/>
</dbReference>
<dbReference type="AlphaFoldDB" id="A0A1B8PIH8"/>
<feature type="domain" description="Glutamine amidotransferase type-2" evidence="2">
    <location>
        <begin position="2"/>
        <end position="295"/>
    </location>
</feature>
<evidence type="ECO:0000313" key="5">
    <source>
        <dbReference type="EMBL" id="QPT44497.1"/>
    </source>
</evidence>
<dbReference type="OrthoDB" id="321954at2"/>
<dbReference type="InterPro" id="IPR026869">
    <property type="entry name" value="EgtC-like"/>
</dbReference>
<dbReference type="STRING" id="478.A7456_00865"/>
<reference evidence="4 6" key="1">
    <citation type="submission" date="2016-05" db="EMBL/GenBank/DDBJ databases">
        <title>Draft genome sequence of Moraxella nonliquefaciens CCUG 348T.</title>
        <authorList>
            <person name="Salva-Serra F."/>
            <person name="Engstrom-Jakobsson H."/>
            <person name="Thorell K."/>
            <person name="Gonzales-Siles L."/>
            <person name="Karlsson R."/>
            <person name="Boulund F."/>
            <person name="Engstrand L."/>
            <person name="Kristiansson E."/>
            <person name="Moore E."/>
        </authorList>
    </citation>
    <scope>NUCLEOTIDE SEQUENCE [LARGE SCALE GENOMIC DNA]</scope>
    <source>
        <strain evidence="4 6">CCUG 348</strain>
    </source>
</reference>
<protein>
    <submittedName>
        <fullName evidence="3">Class II glutamine amidotransferase</fullName>
    </submittedName>
</protein>
<dbReference type="Gene3D" id="3.60.20.10">
    <property type="entry name" value="Glutamine Phosphoribosylpyrophosphate, subunit 1, domain 1"/>
    <property type="match status" value="1"/>
</dbReference>
<dbReference type="PANTHER" id="PTHR42824">
    <property type="entry name" value="GLUTAMINE AMIDOTRANSFERASE"/>
    <property type="match status" value="1"/>
</dbReference>
<dbReference type="InterPro" id="IPR029055">
    <property type="entry name" value="Ntn_hydrolases_N"/>
</dbReference>
<dbReference type="Proteomes" id="UP000092671">
    <property type="component" value="Unassembled WGS sequence"/>
</dbReference>
<keyword evidence="1 3" id="KW-0315">Glutamine amidotransferase</keyword>
<keyword evidence="8" id="KW-1185">Reference proteome</keyword>
<accession>A0A1B8PIH8</accession>
<dbReference type="RefSeq" id="WP_066886795.1">
    <property type="nucleotide sequence ID" value="NZ_CP065728.1"/>
</dbReference>
<evidence type="ECO:0000313" key="7">
    <source>
        <dbReference type="Proteomes" id="UP000092671"/>
    </source>
</evidence>
<gene>
    <name evidence="4" type="ORF">A7456_00865</name>
    <name evidence="3" type="ORF">A9Z60_03885</name>
    <name evidence="5" type="ORF">I6G26_10770</name>
</gene>
<dbReference type="InterPro" id="IPR017932">
    <property type="entry name" value="GATase_2_dom"/>
</dbReference>
<dbReference type="Proteomes" id="UP000594834">
    <property type="component" value="Chromosome"/>
</dbReference>
<evidence type="ECO:0000256" key="1">
    <source>
        <dbReference type="ARBA" id="ARBA00022962"/>
    </source>
</evidence>
<organism evidence="3 7">
    <name type="scientific">Moraxella nonliquefaciens</name>
    <dbReference type="NCBI Taxonomy" id="478"/>
    <lineage>
        <taxon>Bacteria</taxon>
        <taxon>Pseudomonadati</taxon>
        <taxon>Pseudomonadota</taxon>
        <taxon>Gammaproteobacteria</taxon>
        <taxon>Moraxellales</taxon>
        <taxon>Moraxellaceae</taxon>
        <taxon>Moraxella</taxon>
    </lineage>
</organism>
<dbReference type="PANTHER" id="PTHR42824:SF1">
    <property type="entry name" value="GLUTAMINE AMIDOTRANSFERASE YAFJ-RELATED"/>
    <property type="match status" value="1"/>
</dbReference>
<dbReference type="Proteomes" id="UP000092575">
    <property type="component" value="Unassembled WGS sequence"/>
</dbReference>
<dbReference type="EMBL" id="CP065728">
    <property type="protein sequence ID" value="QPT44497.1"/>
    <property type="molecule type" value="Genomic_DNA"/>
</dbReference>
<reference evidence="5 8" key="3">
    <citation type="submission" date="2020-12" db="EMBL/GenBank/DDBJ databases">
        <title>FDA dAtabase for Regulatory Grade micrObial Sequences (FDA-ARGOS): Supporting development and validation of Infectious Disease Dx tests.</title>
        <authorList>
            <person name="Sproer C."/>
            <person name="Gronow S."/>
            <person name="Severitt S."/>
            <person name="Schroder I."/>
            <person name="Tallon L."/>
            <person name="Sadzewicz L."/>
            <person name="Zhao X."/>
            <person name="Boylan J."/>
            <person name="Ott S."/>
            <person name="Bowen H."/>
            <person name="Vavikolanu K."/>
            <person name="Mehta A."/>
            <person name="Aluvathingal J."/>
            <person name="Nadendla S."/>
            <person name="Lowell S."/>
            <person name="Myers T."/>
            <person name="Yan Y."/>
            <person name="Sichtig H."/>
        </authorList>
    </citation>
    <scope>NUCLEOTIDE SEQUENCE [LARGE SCALE GENOMIC DNA]</scope>
    <source>
        <strain evidence="5 8">FDAARGOS_869</strain>
    </source>
</reference>
<sequence>MCQLLGMNCNTPTDIGFSFTGFRQRGGLTDHHEDGFGIAFFEKSESGRIGLRQFHDNKPSYLSPVADLINHYPIKAMNVIAHIRRATTGEKSNLSNLHPFVREVWGEQWVFAHNGQMTASFISRTERLHANGNAEYYSPVGATDSELAFCYLLNRLKATFKSRPSDEVLFAFLTAQCRYLSANGLFNCLISNGDWQFAYASSLLFYLTRKAPFGEANLSDDEMSVNFGDITTAKDKVTIIVTIPLTNNEKWQQIAVDECVVFKNGDVVFKDTPSKKTYLSIEDGIALARSVGASV</sequence>
<dbReference type="Pfam" id="PF13230">
    <property type="entry name" value="GATase_4"/>
    <property type="match status" value="1"/>
</dbReference>
<dbReference type="CDD" id="cd01908">
    <property type="entry name" value="YafJ"/>
    <property type="match status" value="1"/>
</dbReference>
<evidence type="ECO:0000313" key="6">
    <source>
        <dbReference type="Proteomes" id="UP000092575"/>
    </source>
</evidence>
<reference evidence="3 7" key="2">
    <citation type="submission" date="2016-06" db="EMBL/GenBank/DDBJ databases">
        <title>Draft genome of Moraxella nonliquefaciens CCUG 60284.</title>
        <authorList>
            <person name="Salva-Serra F."/>
            <person name="Engstrom-Jakobsson H."/>
            <person name="Thorell K."/>
            <person name="Gonzales-Siles L."/>
            <person name="Karlsson R."/>
            <person name="Boulund F."/>
            <person name="Engstrand L."/>
            <person name="Kristiansson E."/>
            <person name="Moore E."/>
        </authorList>
    </citation>
    <scope>NUCLEOTIDE SEQUENCE [LARGE SCALE GENOMIC DNA]</scope>
    <source>
        <strain evidence="3 7">CCUG 60284</strain>
    </source>
</reference>
<evidence type="ECO:0000313" key="8">
    <source>
        <dbReference type="Proteomes" id="UP000594834"/>
    </source>
</evidence>
<keyword evidence="3" id="KW-0808">Transferase</keyword>
<dbReference type="PROSITE" id="PS51278">
    <property type="entry name" value="GATASE_TYPE_2"/>
    <property type="match status" value="1"/>
</dbReference>
<name>A0A1B8PIH8_MORNO</name>
<dbReference type="EMBL" id="LZDN01000039">
    <property type="protein sequence ID" value="OBX49513.1"/>
    <property type="molecule type" value="Genomic_DNA"/>
</dbReference>